<dbReference type="OrthoDB" id="2335338at2759"/>
<feature type="compositionally biased region" description="Polar residues" evidence="2">
    <location>
        <begin position="14"/>
        <end position="23"/>
    </location>
</feature>
<organism evidence="3 4">
    <name type="scientific">Olea europaea subsp. europaea</name>
    <dbReference type="NCBI Taxonomy" id="158383"/>
    <lineage>
        <taxon>Eukaryota</taxon>
        <taxon>Viridiplantae</taxon>
        <taxon>Streptophyta</taxon>
        <taxon>Embryophyta</taxon>
        <taxon>Tracheophyta</taxon>
        <taxon>Spermatophyta</taxon>
        <taxon>Magnoliopsida</taxon>
        <taxon>eudicotyledons</taxon>
        <taxon>Gunneridae</taxon>
        <taxon>Pentapetalae</taxon>
        <taxon>asterids</taxon>
        <taxon>lamiids</taxon>
        <taxon>Lamiales</taxon>
        <taxon>Oleaceae</taxon>
        <taxon>Oleeae</taxon>
        <taxon>Olea</taxon>
    </lineage>
</organism>
<dbReference type="InterPro" id="IPR011990">
    <property type="entry name" value="TPR-like_helical_dom_sf"/>
</dbReference>
<feature type="repeat" description="TPR" evidence="1">
    <location>
        <begin position="71"/>
        <end position="104"/>
    </location>
</feature>
<gene>
    <name evidence="3" type="ORF">OLEA9_A003298</name>
</gene>
<sequence>MLFGNLGNLRHPGTNGNTNSTSFLDYLPKTAKQETPAPNGKYPASNAVKNPIAIEAKPVPLCRALSSKMDPEELKVLGNEDYKNGRFSEALALCDAAISIDPNKASYISNKSTALTALGKLLEATFECTEAIRIEPSYERAHNRLAILYLRTVGCRFAIRRPQSTEIPFPPASTTLAPHAEPGSGCNCKAVSL</sequence>
<keyword evidence="4" id="KW-1185">Reference proteome</keyword>
<dbReference type="InterPro" id="IPR019734">
    <property type="entry name" value="TPR_rpt"/>
</dbReference>
<dbReference type="SUPFAM" id="SSF48452">
    <property type="entry name" value="TPR-like"/>
    <property type="match status" value="1"/>
</dbReference>
<evidence type="ECO:0000313" key="4">
    <source>
        <dbReference type="Proteomes" id="UP000594638"/>
    </source>
</evidence>
<dbReference type="Gene3D" id="1.25.40.10">
    <property type="entry name" value="Tetratricopeptide repeat domain"/>
    <property type="match status" value="1"/>
</dbReference>
<evidence type="ECO:0000313" key="3">
    <source>
        <dbReference type="EMBL" id="CAA3016904.1"/>
    </source>
</evidence>
<dbReference type="Gramene" id="OE9A003298T1">
    <property type="protein sequence ID" value="OE9A003298C1"/>
    <property type="gene ID" value="OE9A003298"/>
</dbReference>
<dbReference type="InterPro" id="IPR044534">
    <property type="entry name" value="TTL1-4"/>
</dbReference>
<evidence type="ECO:0000256" key="2">
    <source>
        <dbReference type="SAM" id="MobiDB-lite"/>
    </source>
</evidence>
<name>A0A8S0UHE7_OLEEU</name>
<dbReference type="PANTHER" id="PTHR46050:SF7">
    <property type="entry name" value="TETRATRICOPEPTIDE REPEAT (TPR)-LIKE SUPERFAMILY PROTEIN"/>
    <property type="match status" value="1"/>
</dbReference>
<dbReference type="Proteomes" id="UP000594638">
    <property type="component" value="Unassembled WGS sequence"/>
</dbReference>
<dbReference type="PROSITE" id="PS50005">
    <property type="entry name" value="TPR"/>
    <property type="match status" value="1"/>
</dbReference>
<comment type="caution">
    <text evidence="3">The sequence shown here is derived from an EMBL/GenBank/DDBJ whole genome shotgun (WGS) entry which is preliminary data.</text>
</comment>
<dbReference type="EMBL" id="CACTIH010007657">
    <property type="protein sequence ID" value="CAA3016904.1"/>
    <property type="molecule type" value="Genomic_DNA"/>
</dbReference>
<dbReference type="SMART" id="SM00028">
    <property type="entry name" value="TPR"/>
    <property type="match status" value="2"/>
</dbReference>
<dbReference type="PANTHER" id="PTHR46050">
    <property type="entry name" value="TPR REPEAT-CONTAINING THIOREDOXIN"/>
    <property type="match status" value="1"/>
</dbReference>
<dbReference type="AlphaFoldDB" id="A0A8S0UHE7"/>
<reference evidence="3 4" key="1">
    <citation type="submission" date="2019-12" db="EMBL/GenBank/DDBJ databases">
        <authorList>
            <person name="Alioto T."/>
            <person name="Alioto T."/>
            <person name="Gomez Garrido J."/>
        </authorList>
    </citation>
    <scope>NUCLEOTIDE SEQUENCE [LARGE SCALE GENOMIC DNA]</scope>
</reference>
<accession>A0A8S0UHE7</accession>
<protein>
    <submittedName>
        <fullName evidence="3">Inactive TPR repeat-containing thioredoxin TTL3-like</fullName>
    </submittedName>
</protein>
<feature type="region of interest" description="Disordered" evidence="2">
    <location>
        <begin position="1"/>
        <end position="23"/>
    </location>
</feature>
<evidence type="ECO:0000256" key="1">
    <source>
        <dbReference type="PROSITE-ProRule" id="PRU00339"/>
    </source>
</evidence>
<proteinExistence type="predicted"/>
<keyword evidence="1" id="KW-0802">TPR repeat</keyword>
<dbReference type="GO" id="GO:0005737">
    <property type="term" value="C:cytoplasm"/>
    <property type="evidence" value="ECO:0007669"/>
    <property type="project" value="TreeGrafter"/>
</dbReference>